<dbReference type="AlphaFoldDB" id="A0A916K0N9"/>
<dbReference type="EMBL" id="CAJVAP010000022">
    <property type="protein sequence ID" value="CAG7615737.1"/>
    <property type="molecule type" value="Genomic_DNA"/>
</dbReference>
<feature type="domain" description="HTH gntR-type" evidence="4">
    <location>
        <begin position="16"/>
        <end position="83"/>
    </location>
</feature>
<evidence type="ECO:0000259" key="4">
    <source>
        <dbReference type="PROSITE" id="PS50949"/>
    </source>
</evidence>
<evidence type="ECO:0000313" key="5">
    <source>
        <dbReference type="EMBL" id="CAG7615737.1"/>
    </source>
</evidence>
<evidence type="ECO:0000256" key="3">
    <source>
        <dbReference type="ARBA" id="ARBA00023163"/>
    </source>
</evidence>
<dbReference type="PANTHER" id="PTHR43537:SF45">
    <property type="entry name" value="GNTR FAMILY REGULATORY PROTEIN"/>
    <property type="match status" value="1"/>
</dbReference>
<keyword evidence="3" id="KW-0804">Transcription</keyword>
<dbReference type="SMART" id="SM00345">
    <property type="entry name" value="HTH_GNTR"/>
    <property type="match status" value="1"/>
</dbReference>
<dbReference type="PROSITE" id="PS50949">
    <property type="entry name" value="HTH_GNTR"/>
    <property type="match status" value="1"/>
</dbReference>
<dbReference type="GO" id="GO:0003700">
    <property type="term" value="F:DNA-binding transcription factor activity"/>
    <property type="evidence" value="ECO:0007669"/>
    <property type="project" value="InterPro"/>
</dbReference>
<gene>
    <name evidence="5" type="ORF">LEUCIP111803_01912</name>
</gene>
<evidence type="ECO:0000313" key="6">
    <source>
        <dbReference type="Proteomes" id="UP000693892"/>
    </source>
</evidence>
<dbReference type="Pfam" id="PF00392">
    <property type="entry name" value="GntR"/>
    <property type="match status" value="1"/>
</dbReference>
<dbReference type="PANTHER" id="PTHR43537">
    <property type="entry name" value="TRANSCRIPTIONAL REGULATOR, GNTR FAMILY"/>
    <property type="match status" value="1"/>
</dbReference>
<keyword evidence="6" id="KW-1185">Reference proteome</keyword>
<organism evidence="5 6">
    <name type="scientific">Leucobacter soli</name>
    <dbReference type="NCBI Taxonomy" id="2812850"/>
    <lineage>
        <taxon>Bacteria</taxon>
        <taxon>Bacillati</taxon>
        <taxon>Actinomycetota</taxon>
        <taxon>Actinomycetes</taxon>
        <taxon>Micrococcales</taxon>
        <taxon>Microbacteriaceae</taxon>
        <taxon>Leucobacter</taxon>
    </lineage>
</organism>
<dbReference type="InterPro" id="IPR000524">
    <property type="entry name" value="Tscrpt_reg_HTH_GntR"/>
</dbReference>
<dbReference type="GO" id="GO:0003677">
    <property type="term" value="F:DNA binding"/>
    <property type="evidence" value="ECO:0007669"/>
    <property type="project" value="UniProtKB-KW"/>
</dbReference>
<dbReference type="CDD" id="cd07377">
    <property type="entry name" value="WHTH_GntR"/>
    <property type="match status" value="1"/>
</dbReference>
<sequence length="225" mass="24657">MILEVSAGETNAMKRAETAEWVAGVLRSRIAAGEILPGSKLPEEELADLLGVSRNTLREGFASLRSEGIVTRVPNRGVFVKQPTEADVREMYRARRIIEPGALLWGTGATGRLSTWVEQGREGIERRDAAEMASANQGFHRAIVARAGSDRLDAEMERILVEMRLIFHGMASDPTFHQPYIGYNAEIVAHLERGDNALAADALIRYLVKAEAQLLESMSGDGRTA</sequence>
<keyword evidence="1" id="KW-0805">Transcription regulation</keyword>
<name>A0A916K0N9_9MICO</name>
<dbReference type="Proteomes" id="UP000693892">
    <property type="component" value="Unassembled WGS sequence"/>
</dbReference>
<reference evidence="5" key="1">
    <citation type="submission" date="2021-06" db="EMBL/GenBank/DDBJ databases">
        <authorList>
            <person name="Criscuolo A."/>
        </authorList>
    </citation>
    <scope>NUCLEOTIDE SEQUENCE</scope>
    <source>
        <strain evidence="5">CIP111803</strain>
    </source>
</reference>
<proteinExistence type="predicted"/>
<keyword evidence="2" id="KW-0238">DNA-binding</keyword>
<dbReference type="RefSeq" id="WP_218115823.1">
    <property type="nucleotide sequence ID" value="NZ_CAJVAP010000022.1"/>
</dbReference>
<dbReference type="SMART" id="SM00895">
    <property type="entry name" value="FCD"/>
    <property type="match status" value="1"/>
</dbReference>
<evidence type="ECO:0000256" key="2">
    <source>
        <dbReference type="ARBA" id="ARBA00023125"/>
    </source>
</evidence>
<protein>
    <recommendedName>
        <fullName evidence="4">HTH gntR-type domain-containing protein</fullName>
    </recommendedName>
</protein>
<evidence type="ECO:0000256" key="1">
    <source>
        <dbReference type="ARBA" id="ARBA00023015"/>
    </source>
</evidence>
<dbReference type="Pfam" id="PF07729">
    <property type="entry name" value="FCD"/>
    <property type="match status" value="1"/>
</dbReference>
<dbReference type="InterPro" id="IPR011711">
    <property type="entry name" value="GntR_C"/>
</dbReference>
<accession>A0A916K0N9</accession>
<comment type="caution">
    <text evidence="5">The sequence shown here is derived from an EMBL/GenBank/DDBJ whole genome shotgun (WGS) entry which is preliminary data.</text>
</comment>